<sequence length="112" mass="12043">MKADSAIGMAQPGIRRAGRVVEIRSCSRMKLKTSMYYFFAVGFHEKENDCVTRTSVPKQFSTANAAVEVAKILSLSHAGAAAWKCKAGEGNSGPAELLFSAGKVGPFLFARR</sequence>
<proteinExistence type="predicted"/>
<keyword evidence="2" id="KW-1185">Reference proteome</keyword>
<protein>
    <submittedName>
        <fullName evidence="1">Uncharacterized protein</fullName>
    </submittedName>
</protein>
<evidence type="ECO:0000313" key="1">
    <source>
        <dbReference type="EMBL" id="TCN45682.1"/>
    </source>
</evidence>
<gene>
    <name evidence="1" type="ORF">EV665_106159</name>
</gene>
<comment type="caution">
    <text evidence="1">The sequence shown here is derived from an EMBL/GenBank/DDBJ whole genome shotgun (WGS) entry which is preliminary data.</text>
</comment>
<name>A0A4R2CZ95_SHIGR</name>
<dbReference type="RefSeq" id="WP_133034344.1">
    <property type="nucleotide sequence ID" value="NZ_BAABEI010000012.1"/>
</dbReference>
<reference evidence="1 2" key="1">
    <citation type="submission" date="2019-03" db="EMBL/GenBank/DDBJ databases">
        <title>Genomic Encyclopedia of Type Strains, Phase IV (KMG-IV): sequencing the most valuable type-strain genomes for metagenomic binning, comparative biology and taxonomic classification.</title>
        <authorList>
            <person name="Goeker M."/>
        </authorList>
    </citation>
    <scope>NUCLEOTIDE SEQUENCE [LARGE SCALE GENOMIC DNA]</scope>
    <source>
        <strain evidence="1 2">DSM 18401</strain>
    </source>
</reference>
<dbReference type="EMBL" id="SLVX01000006">
    <property type="protein sequence ID" value="TCN45682.1"/>
    <property type="molecule type" value="Genomic_DNA"/>
</dbReference>
<accession>A0A4R2CZ95</accession>
<evidence type="ECO:0000313" key="2">
    <source>
        <dbReference type="Proteomes" id="UP000295351"/>
    </source>
</evidence>
<dbReference type="Proteomes" id="UP000295351">
    <property type="component" value="Unassembled WGS sequence"/>
</dbReference>
<organism evidence="1 2">
    <name type="scientific">Shinella granuli</name>
    <dbReference type="NCBI Taxonomy" id="323621"/>
    <lineage>
        <taxon>Bacteria</taxon>
        <taxon>Pseudomonadati</taxon>
        <taxon>Pseudomonadota</taxon>
        <taxon>Alphaproteobacteria</taxon>
        <taxon>Hyphomicrobiales</taxon>
        <taxon>Rhizobiaceae</taxon>
        <taxon>Shinella</taxon>
    </lineage>
</organism>
<dbReference type="AlphaFoldDB" id="A0A4R2CZ95"/>